<sequence>MFFSHHINSPNPYALCPTSLWSSAIIDHKTVSANTLPRLTEKFIHNLAIIPAKQQKQVIDLLFWWEEECSRLRKLNDEEAELTGLVMDSTMPSEQRDMYRQLLLRVRNKKAATPSEREEKLERNEDEMMLRFRAGNMATNTSTEDCGEPPAYTQR</sequence>
<name>A0A9Q9B9A8_9PEZI</name>
<feature type="region of interest" description="Disordered" evidence="1">
    <location>
        <begin position="135"/>
        <end position="155"/>
    </location>
</feature>
<evidence type="ECO:0000313" key="2">
    <source>
        <dbReference type="EMBL" id="USW58706.1"/>
    </source>
</evidence>
<dbReference type="AlphaFoldDB" id="A0A9Q9B9A8"/>
<keyword evidence="3" id="KW-1185">Reference proteome</keyword>
<reference evidence="2" key="1">
    <citation type="submission" date="2022-06" db="EMBL/GenBank/DDBJ databases">
        <title>Complete genome sequences of two strains of the flax pathogen Septoria linicola.</title>
        <authorList>
            <person name="Lapalu N."/>
            <person name="Simon A."/>
            <person name="Demenou B."/>
            <person name="Paumier D."/>
            <person name="Guillot M.-P."/>
            <person name="Gout L."/>
            <person name="Valade R."/>
        </authorList>
    </citation>
    <scope>NUCLEOTIDE SEQUENCE</scope>
    <source>
        <strain evidence="2">SE15195</strain>
    </source>
</reference>
<proteinExistence type="predicted"/>
<dbReference type="EMBL" id="CP099428">
    <property type="protein sequence ID" value="USW58706.1"/>
    <property type="molecule type" value="Genomic_DNA"/>
</dbReference>
<dbReference type="Proteomes" id="UP001056384">
    <property type="component" value="Chromosome 11"/>
</dbReference>
<evidence type="ECO:0000256" key="1">
    <source>
        <dbReference type="SAM" id="MobiDB-lite"/>
    </source>
</evidence>
<protein>
    <submittedName>
        <fullName evidence="2">Uncharacterized protein</fullName>
    </submittedName>
</protein>
<gene>
    <name evidence="2" type="ORF">Slin15195_G120250</name>
</gene>
<organism evidence="2 3">
    <name type="scientific">Septoria linicola</name>
    <dbReference type="NCBI Taxonomy" id="215465"/>
    <lineage>
        <taxon>Eukaryota</taxon>
        <taxon>Fungi</taxon>
        <taxon>Dikarya</taxon>
        <taxon>Ascomycota</taxon>
        <taxon>Pezizomycotina</taxon>
        <taxon>Dothideomycetes</taxon>
        <taxon>Dothideomycetidae</taxon>
        <taxon>Mycosphaerellales</taxon>
        <taxon>Mycosphaerellaceae</taxon>
        <taxon>Septoria</taxon>
    </lineage>
</organism>
<evidence type="ECO:0000313" key="3">
    <source>
        <dbReference type="Proteomes" id="UP001056384"/>
    </source>
</evidence>
<accession>A0A9Q9B9A8</accession>